<dbReference type="Gene3D" id="3.90.1200.10">
    <property type="match status" value="1"/>
</dbReference>
<reference evidence="2 3" key="1">
    <citation type="journal article" date="2015" name="Nature">
        <title>rRNA introns, odd ribosomes, and small enigmatic genomes across a large radiation of phyla.</title>
        <authorList>
            <person name="Brown C.T."/>
            <person name="Hug L.A."/>
            <person name="Thomas B.C."/>
            <person name="Sharon I."/>
            <person name="Castelle C.J."/>
            <person name="Singh A."/>
            <person name="Wilkins M.J."/>
            <person name="Williams K.H."/>
            <person name="Banfield J.F."/>
        </authorList>
    </citation>
    <scope>NUCLEOTIDE SEQUENCE [LARGE SCALE GENOMIC DNA]</scope>
</reference>
<dbReference type="Proteomes" id="UP000034595">
    <property type="component" value="Unassembled WGS sequence"/>
</dbReference>
<name>A0A0G1MLX7_9BACT</name>
<feature type="domain" description="Aminoglycoside phosphotransferase" evidence="1">
    <location>
        <begin position="30"/>
        <end position="243"/>
    </location>
</feature>
<protein>
    <submittedName>
        <fullName evidence="2">Aminoglycoside phosphotransferase</fullName>
    </submittedName>
</protein>
<proteinExistence type="predicted"/>
<organism evidence="2 3">
    <name type="scientific">Candidatus Azambacteria bacterium GW2011_GWA1_44_9</name>
    <dbReference type="NCBI Taxonomy" id="1618610"/>
    <lineage>
        <taxon>Bacteria</taxon>
        <taxon>Candidatus Azamiibacteriota</taxon>
    </lineage>
</organism>
<evidence type="ECO:0000259" key="1">
    <source>
        <dbReference type="Pfam" id="PF01636"/>
    </source>
</evidence>
<dbReference type="EMBL" id="LCJQ01000005">
    <property type="protein sequence ID" value="KKT81812.1"/>
    <property type="molecule type" value="Genomic_DNA"/>
</dbReference>
<dbReference type="InterPro" id="IPR002575">
    <property type="entry name" value="Aminoglycoside_PTrfase"/>
</dbReference>
<dbReference type="Pfam" id="PF01636">
    <property type="entry name" value="APH"/>
    <property type="match status" value="1"/>
</dbReference>
<dbReference type="AlphaFoldDB" id="A0A0G1MLX7"/>
<dbReference type="InterPro" id="IPR011009">
    <property type="entry name" value="Kinase-like_dom_sf"/>
</dbReference>
<sequence>MKLNEQIYSYFSVKKESDDDFFISLPPLQEVKEIGKGLQNVNYELLFEGNLKYILRFNTWKGEDVYGEVVSIRDEFEILKALESYCIAPKVFYCDTTRKALPFDFLIEEYLYNDGEKTIEDFENSVKVVKKIHSLTLDDKARKLFKRSPDAPHKINRYKRWQEIILNESGDPLALLLETNKEVYFKYVNEHASLLEGDTPLHCDLFPENFLHYNNSWFLIDWQTPGLGNKYWDIAFLLWNFSYQFSLGRELTNEEEKKIISAYFEDEGDQKVALQEIKKLLPILYIDLFQFLLYKSVVFKREKLPLWLRDFLQKRLEVAKDLILKEKTVSYWFLQMKR</sequence>
<dbReference type="GO" id="GO:0016740">
    <property type="term" value="F:transferase activity"/>
    <property type="evidence" value="ECO:0007669"/>
    <property type="project" value="UniProtKB-KW"/>
</dbReference>
<keyword evidence="2" id="KW-0808">Transferase</keyword>
<evidence type="ECO:0000313" key="2">
    <source>
        <dbReference type="EMBL" id="KKT81812.1"/>
    </source>
</evidence>
<gene>
    <name evidence="2" type="ORF">UW78_C0005G0031</name>
</gene>
<evidence type="ECO:0000313" key="3">
    <source>
        <dbReference type="Proteomes" id="UP000034595"/>
    </source>
</evidence>
<comment type="caution">
    <text evidence="2">The sequence shown here is derived from an EMBL/GenBank/DDBJ whole genome shotgun (WGS) entry which is preliminary data.</text>
</comment>
<accession>A0A0G1MLX7</accession>
<dbReference type="SUPFAM" id="SSF56112">
    <property type="entry name" value="Protein kinase-like (PK-like)"/>
    <property type="match status" value="1"/>
</dbReference>